<gene>
    <name evidence="2" type="ORF">PPTS312_48920</name>
</gene>
<keyword evidence="1" id="KW-0472">Membrane</keyword>
<evidence type="ECO:0000256" key="1">
    <source>
        <dbReference type="SAM" id="Phobius"/>
    </source>
</evidence>
<evidence type="ECO:0000313" key="2">
    <source>
        <dbReference type="EMBL" id="BBU46977.1"/>
    </source>
</evidence>
<accession>A0A7U6REA0</accession>
<keyword evidence="1" id="KW-0812">Transmembrane</keyword>
<name>A0A7U6REA0_PSEPU</name>
<dbReference type="Proteomes" id="UP000464661">
    <property type="component" value="Chromosome"/>
</dbReference>
<protein>
    <submittedName>
        <fullName evidence="2">Uncharacterized protein</fullName>
    </submittedName>
</protein>
<sequence length="88" mass="9636">MDELGSTTTSWGSGTGDDVDVRALRRYNRMLGVLLDIGEWACLALLPCVAVAAIWLVTQTNFENVVFYDGTDSICIYDGTTGEIRNVE</sequence>
<dbReference type="AlphaFoldDB" id="A0A7U6REA0"/>
<dbReference type="RefSeq" id="WP_025754302.1">
    <property type="nucleotide sequence ID" value="NZ_AP022324.1"/>
</dbReference>
<proteinExistence type="predicted"/>
<organism evidence="2 3">
    <name type="scientific">Pseudomonas putida</name>
    <name type="common">Arthrobacter siderocapsulatus</name>
    <dbReference type="NCBI Taxonomy" id="303"/>
    <lineage>
        <taxon>Bacteria</taxon>
        <taxon>Pseudomonadati</taxon>
        <taxon>Pseudomonadota</taxon>
        <taxon>Gammaproteobacteria</taxon>
        <taxon>Pseudomonadales</taxon>
        <taxon>Pseudomonadaceae</taxon>
        <taxon>Pseudomonas</taxon>
    </lineage>
</organism>
<keyword evidence="1" id="KW-1133">Transmembrane helix</keyword>
<feature type="transmembrane region" description="Helical" evidence="1">
    <location>
        <begin position="31"/>
        <end position="57"/>
    </location>
</feature>
<reference evidence="2 3" key="1">
    <citation type="submission" date="2020-01" db="EMBL/GenBank/DDBJ databases">
        <title>Complete Genome Sequence of Pseudomonas putida Strain TS312, Harboring the HdtS type N-acyl-homoserine Lactone Synthase, Isolated from a Paper Mill.</title>
        <authorList>
            <person name="Hosoe A."/>
            <person name="Suenaga T."/>
            <person name="Sugi T."/>
            <person name="Izumi T."/>
            <person name="Nagai N."/>
            <person name="Terada A."/>
        </authorList>
    </citation>
    <scope>NUCLEOTIDE SEQUENCE [LARGE SCALE GENOMIC DNA]</scope>
    <source>
        <strain evidence="2 3">TS312</strain>
    </source>
</reference>
<evidence type="ECO:0000313" key="3">
    <source>
        <dbReference type="Proteomes" id="UP000464661"/>
    </source>
</evidence>
<dbReference type="EMBL" id="AP022324">
    <property type="protein sequence ID" value="BBU46977.1"/>
    <property type="molecule type" value="Genomic_DNA"/>
</dbReference>